<proteinExistence type="predicted"/>
<evidence type="ECO:0000313" key="3">
    <source>
        <dbReference type="Proteomes" id="UP000324222"/>
    </source>
</evidence>
<evidence type="ECO:0000256" key="1">
    <source>
        <dbReference type="SAM" id="MobiDB-lite"/>
    </source>
</evidence>
<sequence>MDLERQQGGAGRVGGGAGGTLRRRSCQNRFPAKL</sequence>
<organism evidence="2 3">
    <name type="scientific">Portunus trituberculatus</name>
    <name type="common">Swimming crab</name>
    <name type="synonym">Neptunus trituberculatus</name>
    <dbReference type="NCBI Taxonomy" id="210409"/>
    <lineage>
        <taxon>Eukaryota</taxon>
        <taxon>Metazoa</taxon>
        <taxon>Ecdysozoa</taxon>
        <taxon>Arthropoda</taxon>
        <taxon>Crustacea</taxon>
        <taxon>Multicrustacea</taxon>
        <taxon>Malacostraca</taxon>
        <taxon>Eumalacostraca</taxon>
        <taxon>Eucarida</taxon>
        <taxon>Decapoda</taxon>
        <taxon>Pleocyemata</taxon>
        <taxon>Brachyura</taxon>
        <taxon>Eubrachyura</taxon>
        <taxon>Portunoidea</taxon>
        <taxon>Portunidae</taxon>
        <taxon>Portuninae</taxon>
        <taxon>Portunus</taxon>
    </lineage>
</organism>
<dbReference type="EMBL" id="VSRR010094281">
    <property type="protein sequence ID" value="MPC93270.1"/>
    <property type="molecule type" value="Genomic_DNA"/>
</dbReference>
<feature type="region of interest" description="Disordered" evidence="1">
    <location>
        <begin position="1"/>
        <end position="34"/>
    </location>
</feature>
<dbReference type="AlphaFoldDB" id="A0A5B7J945"/>
<feature type="compositionally biased region" description="Gly residues" evidence="1">
    <location>
        <begin position="8"/>
        <end position="19"/>
    </location>
</feature>
<keyword evidence="3" id="KW-1185">Reference proteome</keyword>
<name>A0A5B7J945_PORTR</name>
<reference evidence="2 3" key="1">
    <citation type="submission" date="2019-05" db="EMBL/GenBank/DDBJ databases">
        <title>Another draft genome of Portunus trituberculatus and its Hox gene families provides insights of decapod evolution.</title>
        <authorList>
            <person name="Jeong J.-H."/>
            <person name="Song I."/>
            <person name="Kim S."/>
            <person name="Choi T."/>
            <person name="Kim D."/>
            <person name="Ryu S."/>
            <person name="Kim W."/>
        </authorList>
    </citation>
    <scope>NUCLEOTIDE SEQUENCE [LARGE SCALE GENOMIC DNA]</scope>
    <source>
        <tissue evidence="2">Muscle</tissue>
    </source>
</reference>
<dbReference type="Proteomes" id="UP000324222">
    <property type="component" value="Unassembled WGS sequence"/>
</dbReference>
<evidence type="ECO:0000313" key="2">
    <source>
        <dbReference type="EMBL" id="MPC93270.1"/>
    </source>
</evidence>
<protein>
    <submittedName>
        <fullName evidence="2">Uncharacterized protein</fullName>
    </submittedName>
</protein>
<gene>
    <name evidence="2" type="ORF">E2C01_088394</name>
</gene>
<accession>A0A5B7J945</accession>
<comment type="caution">
    <text evidence="2">The sequence shown here is derived from an EMBL/GenBank/DDBJ whole genome shotgun (WGS) entry which is preliminary data.</text>
</comment>